<dbReference type="Proteomes" id="UP001551210">
    <property type="component" value="Unassembled WGS sequence"/>
</dbReference>
<keyword evidence="2" id="KW-0472">Membrane</keyword>
<protein>
    <recommendedName>
        <fullName evidence="4">DUF7507 domain-containing protein</fullName>
    </recommendedName>
</protein>
<feature type="transmembrane region" description="Helical" evidence="2">
    <location>
        <begin position="451"/>
        <end position="471"/>
    </location>
</feature>
<evidence type="ECO:0000256" key="1">
    <source>
        <dbReference type="SAM" id="MobiDB-lite"/>
    </source>
</evidence>
<feature type="region of interest" description="Disordered" evidence="1">
    <location>
        <begin position="229"/>
        <end position="250"/>
    </location>
</feature>
<evidence type="ECO:0000259" key="4">
    <source>
        <dbReference type="Pfam" id="PF24346"/>
    </source>
</evidence>
<proteinExistence type="predicted"/>
<keyword evidence="3" id="KW-0732">Signal</keyword>
<keyword evidence="2" id="KW-1133">Transmembrane helix</keyword>
<feature type="region of interest" description="Disordered" evidence="1">
    <location>
        <begin position="274"/>
        <end position="306"/>
    </location>
</feature>
<name>A0ABV3CUZ3_STREX</name>
<dbReference type="RefSeq" id="WP_359206480.1">
    <property type="nucleotide sequence ID" value="NZ_JBEZAM010000012.1"/>
</dbReference>
<evidence type="ECO:0000313" key="5">
    <source>
        <dbReference type="EMBL" id="MEU7294030.1"/>
    </source>
</evidence>
<feature type="signal peptide" evidence="3">
    <location>
        <begin position="1"/>
        <end position="18"/>
    </location>
</feature>
<keyword evidence="6" id="KW-1185">Reference proteome</keyword>
<reference evidence="5 6" key="1">
    <citation type="submission" date="2024-06" db="EMBL/GenBank/DDBJ databases">
        <title>The Natural Products Discovery Center: Release of the First 8490 Sequenced Strains for Exploring Actinobacteria Biosynthetic Diversity.</title>
        <authorList>
            <person name="Kalkreuter E."/>
            <person name="Kautsar S.A."/>
            <person name="Yang D."/>
            <person name="Bader C.D."/>
            <person name="Teijaro C.N."/>
            <person name="Fluegel L."/>
            <person name="Davis C.M."/>
            <person name="Simpson J.R."/>
            <person name="Lauterbach L."/>
            <person name="Steele A.D."/>
            <person name="Gui C."/>
            <person name="Meng S."/>
            <person name="Li G."/>
            <person name="Viehrig K."/>
            <person name="Ye F."/>
            <person name="Su P."/>
            <person name="Kiefer A.F."/>
            <person name="Nichols A."/>
            <person name="Cepeda A.J."/>
            <person name="Yan W."/>
            <person name="Fan B."/>
            <person name="Jiang Y."/>
            <person name="Adhikari A."/>
            <person name="Zheng C.-J."/>
            <person name="Schuster L."/>
            <person name="Cowan T.M."/>
            <person name="Smanski M.J."/>
            <person name="Chevrette M.G."/>
            <person name="De Carvalho L.P.S."/>
            <person name="Shen B."/>
        </authorList>
    </citation>
    <scope>NUCLEOTIDE SEQUENCE [LARGE SCALE GENOMIC DNA]</scope>
    <source>
        <strain evidence="5 6">NPDC045705</strain>
    </source>
</reference>
<keyword evidence="2" id="KW-0812">Transmembrane</keyword>
<evidence type="ECO:0000313" key="6">
    <source>
        <dbReference type="Proteomes" id="UP001551210"/>
    </source>
</evidence>
<dbReference type="InterPro" id="IPR055354">
    <property type="entry name" value="DUF7507"/>
</dbReference>
<feature type="region of interest" description="Disordered" evidence="1">
    <location>
        <begin position="352"/>
        <end position="391"/>
    </location>
</feature>
<evidence type="ECO:0000256" key="2">
    <source>
        <dbReference type="SAM" id="Phobius"/>
    </source>
</evidence>
<feature type="chain" id="PRO_5045493573" description="DUF7507 domain-containing protein" evidence="3">
    <location>
        <begin position="19"/>
        <end position="476"/>
    </location>
</feature>
<comment type="caution">
    <text evidence="5">The sequence shown here is derived from an EMBL/GenBank/DDBJ whole genome shotgun (WGS) entry which is preliminary data.</text>
</comment>
<organism evidence="5 6">
    <name type="scientific">Streptomyces exfoliatus</name>
    <name type="common">Streptomyces hydrogenans</name>
    <dbReference type="NCBI Taxonomy" id="1905"/>
    <lineage>
        <taxon>Bacteria</taxon>
        <taxon>Bacillati</taxon>
        <taxon>Actinomycetota</taxon>
        <taxon>Actinomycetes</taxon>
        <taxon>Kitasatosporales</taxon>
        <taxon>Streptomycetaceae</taxon>
        <taxon>Streptomyces</taxon>
    </lineage>
</organism>
<gene>
    <name evidence="5" type="ORF">AB0A76_12615</name>
</gene>
<dbReference type="EMBL" id="JBEZAM010000012">
    <property type="protein sequence ID" value="MEU7294030.1"/>
    <property type="molecule type" value="Genomic_DNA"/>
</dbReference>
<dbReference type="Pfam" id="PF24346">
    <property type="entry name" value="DUF7507"/>
    <property type="match status" value="1"/>
</dbReference>
<feature type="compositionally biased region" description="Low complexity" evidence="1">
    <location>
        <begin position="362"/>
        <end position="373"/>
    </location>
</feature>
<accession>A0ABV3CUZ3</accession>
<feature type="compositionally biased region" description="Low complexity" evidence="1">
    <location>
        <begin position="274"/>
        <end position="286"/>
    </location>
</feature>
<feature type="domain" description="DUF7507" evidence="4">
    <location>
        <begin position="171"/>
        <end position="225"/>
    </location>
</feature>
<evidence type="ECO:0000256" key="3">
    <source>
        <dbReference type="SAM" id="SignalP"/>
    </source>
</evidence>
<sequence length="476" mass="45293">MVLFVLPCLALPATAALAGGVGDGALRVAVTVNGRGQTGLRPPALRAGGPVVKRYRLVNRGEAHLYGVKVVDPQVPSGSVRCPAGPLAALGELECVARFRAAPGAHRGTVRAEAAVPSLGRRLTATARTGYTGVAGILTLTERVTFGAPGRGGAGAPGRAAPGAPGRGAATLTYTVTNRGNRALHAVRVEDTALGLRAGAVDCAGRPGTVPLLAPGASARCTATVRRAPGTHRSTGLASGSDRVTTYGTGGGRVRAPTLVARSSAVFTVAPPAVPVGGSASPGASVRNPAREPVRGSSGAAGEGGLGVGPGIGTGVGGAGAAGAVGAAEAVGAAGAAAGAAALPEGVAGVGAGAAPPPAAAPPAAAAAPGVTPQGPPLDPPGGEAGAGVGVGVGPGAGVEAGVGVGGVDGLVTPPFPPSPPPPPSARRAAALDSEGFLGRVRRRGREASELGVATTLLLLLIPAAVAAALLGNRRS</sequence>